<dbReference type="PIRSF" id="PIRSF002583">
    <property type="entry name" value="Hsp90"/>
    <property type="match status" value="1"/>
</dbReference>
<dbReference type="Gene3D" id="3.40.50.11260">
    <property type="match status" value="1"/>
</dbReference>
<dbReference type="STRING" id="1288291.A0A059F2Q7"/>
<feature type="region of interest" description="Disordered" evidence="6">
    <location>
        <begin position="208"/>
        <end position="255"/>
    </location>
</feature>
<keyword evidence="4" id="KW-0143">Chaperone</keyword>
<dbReference type="EMBL" id="KK365146">
    <property type="protein sequence ID" value="KCZ81246.1"/>
    <property type="molecule type" value="Genomic_DNA"/>
</dbReference>
<evidence type="ECO:0000256" key="2">
    <source>
        <dbReference type="ARBA" id="ARBA00022741"/>
    </source>
</evidence>
<sequence>METTKYEFDANVDSLMSIIINSVYSHKDFFIRELISNCSDALDKLALEYNNYTNLLPHNEWFIEVRVEGDKLIIADSGIGMTKSDLISFLGSIATSGTKKFREALQNKDKQLIGQFGLGFYSAFLVADRVEVITKHPNDTTYRWESTGSNGFTVSNHEEMPYHGTTLILHMKKGEEEYLQTEKLTELIKRFSMFIQYPIYILEEKKKEEEKPTEEKMLTEDNNEENKDEAEVKDEETKDETNVEDVKEEKSTEPQLVRKKVNTEKELWNKKIEDIPHAELTTFYKQISNDWDDFLECKSWKLEGMVDFNLLLFIPKRMPFNLFDKSFNKNRIKLYCANVFVTDELNCLPDYLGFVSGIVSTDDLPMSVSRENVQGTSFHKMLKKMIVNKVIDMISNLKDFNEFYKEYSTAMKLMARDDERFVPFLRYHTTKSLETMLSLDEYIERQSKPQTDENNNEIIKDENNNETKKEDSFEKSPIYVITGLSKEECLDSFYLKKYKDNEVILMCEPADELLLQSLKKYKERPIKRVTVSDINDTSDTEFNKELVSLLNLEKVVVNNSLDIPCLVTTNEYGSSGTFEKIMQAQNANHPYFMFGMSKKILEVNMDHPLVKRIKGLYENKNDLFKKVAKAMYGTCLLSCGYKISDLKHYCEGIYDLLSKDEEEEVL</sequence>
<feature type="binding site" evidence="5">
    <location>
        <begin position="115"/>
        <end position="120"/>
    </location>
    <ligand>
        <name>ATP</name>
        <dbReference type="ChEBI" id="CHEBI:30616"/>
    </ligand>
</feature>
<feature type="compositionally biased region" description="Acidic residues" evidence="6">
    <location>
        <begin position="221"/>
        <end position="234"/>
    </location>
</feature>
<evidence type="ECO:0000313" key="7">
    <source>
        <dbReference type="EMBL" id="KCZ81246.1"/>
    </source>
</evidence>
<evidence type="ECO:0000256" key="4">
    <source>
        <dbReference type="ARBA" id="ARBA00023186"/>
    </source>
</evidence>
<dbReference type="Pfam" id="PF13589">
    <property type="entry name" value="HATPase_c_3"/>
    <property type="match status" value="1"/>
</dbReference>
<evidence type="ECO:0000256" key="3">
    <source>
        <dbReference type="ARBA" id="ARBA00022840"/>
    </source>
</evidence>
<proteinExistence type="inferred from homology"/>
<evidence type="ECO:0000256" key="5">
    <source>
        <dbReference type="PIRSR" id="PIRSR002583-1"/>
    </source>
</evidence>
<evidence type="ECO:0000256" key="1">
    <source>
        <dbReference type="ARBA" id="ARBA00008239"/>
    </source>
</evidence>
<dbReference type="GO" id="GO:0005524">
    <property type="term" value="F:ATP binding"/>
    <property type="evidence" value="ECO:0007669"/>
    <property type="project" value="UniProtKB-KW"/>
</dbReference>
<dbReference type="SUPFAM" id="SSF55874">
    <property type="entry name" value="ATPase domain of HSP90 chaperone/DNA topoisomerase II/histidine kinase"/>
    <property type="match status" value="1"/>
</dbReference>
<dbReference type="Gene3D" id="3.30.565.10">
    <property type="entry name" value="Histidine kinase-like ATPase, C-terminal domain"/>
    <property type="match status" value="1"/>
</dbReference>
<dbReference type="FunFam" id="3.30.565.10:FF:000005">
    <property type="entry name" value="Heat shock protein 90"/>
    <property type="match status" value="1"/>
</dbReference>
<evidence type="ECO:0000256" key="6">
    <source>
        <dbReference type="SAM" id="MobiDB-lite"/>
    </source>
</evidence>
<keyword evidence="3 5" id="KW-0067">ATP-binding</keyword>
<feature type="compositionally biased region" description="Basic and acidic residues" evidence="6">
    <location>
        <begin position="458"/>
        <end position="469"/>
    </location>
</feature>
<reference evidence="7 8" key="2">
    <citation type="submission" date="2014-03" db="EMBL/GenBank/DDBJ databases">
        <title>The Genome Sequence of Anncaliia algerae insect isolate PRA339.</title>
        <authorList>
            <consortium name="The Broad Institute Genome Sequencing Platform"/>
            <consortium name="The Broad Institute Genome Sequencing Center for Infectious Disease"/>
            <person name="Cuomo C."/>
            <person name="Becnel J."/>
            <person name="Sanscrainte N."/>
            <person name="Walker B."/>
            <person name="Young S.K."/>
            <person name="Zeng Q."/>
            <person name="Gargeya S."/>
            <person name="Fitzgerald M."/>
            <person name="Haas B."/>
            <person name="Abouelleil A."/>
            <person name="Alvarado L."/>
            <person name="Arachchi H.M."/>
            <person name="Berlin A.M."/>
            <person name="Chapman S.B."/>
            <person name="Dewar J."/>
            <person name="Goldberg J."/>
            <person name="Griggs A."/>
            <person name="Gujja S."/>
            <person name="Hansen M."/>
            <person name="Howarth C."/>
            <person name="Imamovic A."/>
            <person name="Larimer J."/>
            <person name="McCowan C."/>
            <person name="Murphy C."/>
            <person name="Neiman D."/>
            <person name="Pearson M."/>
            <person name="Priest M."/>
            <person name="Roberts A."/>
            <person name="Saif S."/>
            <person name="Shea T."/>
            <person name="Sisk P."/>
            <person name="Sykes S."/>
            <person name="Wortman J."/>
            <person name="Nusbaum C."/>
            <person name="Birren B."/>
        </authorList>
    </citation>
    <scope>NUCLEOTIDE SEQUENCE [LARGE SCALE GENOMIC DNA]</scope>
    <source>
        <strain evidence="7 8">PRA339</strain>
    </source>
</reference>
<evidence type="ECO:0000313" key="8">
    <source>
        <dbReference type="Proteomes" id="UP000030655"/>
    </source>
</evidence>
<dbReference type="InterPro" id="IPR037196">
    <property type="entry name" value="HSP90_C"/>
</dbReference>
<feature type="binding site" evidence="5">
    <location>
        <begin position="96"/>
        <end position="97"/>
    </location>
    <ligand>
        <name>ATP</name>
        <dbReference type="ChEBI" id="CHEBI:30616"/>
    </ligand>
</feature>
<feature type="binding site" evidence="5">
    <location>
        <position position="165"/>
    </location>
    <ligand>
        <name>ATP</name>
        <dbReference type="ChEBI" id="CHEBI:30616"/>
    </ligand>
</feature>
<name>A0A059F2Q7_9MICR</name>
<keyword evidence="2 5" id="KW-0547">Nucleotide-binding</keyword>
<reference evidence="8" key="1">
    <citation type="submission" date="2013-02" db="EMBL/GenBank/DDBJ databases">
        <authorList>
            <consortium name="The Broad Institute Genome Sequencing Platform"/>
            <person name="Cuomo C."/>
            <person name="Becnel J."/>
            <person name="Sanscrainte N."/>
            <person name="Walker B."/>
            <person name="Young S.K."/>
            <person name="Zeng Q."/>
            <person name="Gargeya S."/>
            <person name="Fitzgerald M."/>
            <person name="Haas B."/>
            <person name="Abouelleil A."/>
            <person name="Alvarado L."/>
            <person name="Arachchi H.M."/>
            <person name="Berlin A.M."/>
            <person name="Chapman S.B."/>
            <person name="Dewar J."/>
            <person name="Goldberg J."/>
            <person name="Griggs A."/>
            <person name="Gujja S."/>
            <person name="Hansen M."/>
            <person name="Howarth C."/>
            <person name="Imamovic A."/>
            <person name="Larimer J."/>
            <person name="McCowan C."/>
            <person name="Murphy C."/>
            <person name="Neiman D."/>
            <person name="Pearson M."/>
            <person name="Priest M."/>
            <person name="Roberts A."/>
            <person name="Saif S."/>
            <person name="Shea T."/>
            <person name="Sisk P."/>
            <person name="Sykes S."/>
            <person name="Wortman J."/>
            <person name="Nusbaum C."/>
            <person name="Birren B."/>
        </authorList>
    </citation>
    <scope>NUCLEOTIDE SEQUENCE [LARGE SCALE GENOMIC DNA]</scope>
    <source>
        <strain evidence="8">PRA339</strain>
    </source>
</reference>
<dbReference type="Gene3D" id="3.30.230.80">
    <property type="match status" value="1"/>
</dbReference>
<dbReference type="Proteomes" id="UP000030655">
    <property type="component" value="Unassembled WGS sequence"/>
</dbReference>
<feature type="binding site" evidence="5">
    <location>
        <position position="370"/>
    </location>
    <ligand>
        <name>ATP</name>
        <dbReference type="ChEBI" id="CHEBI:30616"/>
    </ligand>
</feature>
<dbReference type="GO" id="GO:0140662">
    <property type="term" value="F:ATP-dependent protein folding chaperone"/>
    <property type="evidence" value="ECO:0007669"/>
    <property type="project" value="InterPro"/>
</dbReference>
<feature type="binding site" evidence="5">
    <location>
        <position position="33"/>
    </location>
    <ligand>
        <name>ATP</name>
        <dbReference type="ChEBI" id="CHEBI:30616"/>
    </ligand>
</feature>
<dbReference type="SUPFAM" id="SSF54211">
    <property type="entry name" value="Ribosomal protein S5 domain 2-like"/>
    <property type="match status" value="1"/>
</dbReference>
<feature type="compositionally biased region" description="Basic and acidic residues" evidence="6">
    <location>
        <begin position="208"/>
        <end position="219"/>
    </location>
</feature>
<protein>
    <recommendedName>
        <fullName evidence="9">Histidine kinase/HSP90-like ATPase domain-containing protein</fullName>
    </recommendedName>
</protein>
<dbReference type="PRINTS" id="PR00775">
    <property type="entry name" value="HEATSHOCK90"/>
</dbReference>
<dbReference type="VEuPathDB" id="MicrosporidiaDB:H312_01324"/>
<dbReference type="InterPro" id="IPR020575">
    <property type="entry name" value="Hsp90_N"/>
</dbReference>
<organism evidence="7 8">
    <name type="scientific">Anncaliia algerae PRA339</name>
    <dbReference type="NCBI Taxonomy" id="1288291"/>
    <lineage>
        <taxon>Eukaryota</taxon>
        <taxon>Fungi</taxon>
        <taxon>Fungi incertae sedis</taxon>
        <taxon>Microsporidia</taxon>
        <taxon>Tubulinosematoidea</taxon>
        <taxon>Tubulinosematidae</taxon>
        <taxon>Anncaliia</taxon>
    </lineage>
</organism>
<dbReference type="CDD" id="cd16927">
    <property type="entry name" value="HATPase_Hsp90-like"/>
    <property type="match status" value="1"/>
</dbReference>
<dbReference type="GO" id="GO:0051082">
    <property type="term" value="F:unfolded protein binding"/>
    <property type="evidence" value="ECO:0007669"/>
    <property type="project" value="InterPro"/>
</dbReference>
<dbReference type="InterPro" id="IPR036890">
    <property type="entry name" value="HATPase_C_sf"/>
</dbReference>
<feature type="region of interest" description="Disordered" evidence="6">
    <location>
        <begin position="446"/>
        <end position="469"/>
    </location>
</feature>
<gene>
    <name evidence="7" type="ORF">H312_01324</name>
</gene>
<dbReference type="GO" id="GO:0016887">
    <property type="term" value="F:ATP hydrolysis activity"/>
    <property type="evidence" value="ECO:0007669"/>
    <property type="project" value="InterPro"/>
</dbReference>
<dbReference type="InterPro" id="IPR001404">
    <property type="entry name" value="Hsp90_fam"/>
</dbReference>
<comment type="similarity">
    <text evidence="1">Belongs to the heat shock protein 90 family.</text>
</comment>
<feature type="binding site" evidence="5">
    <location>
        <position position="76"/>
    </location>
    <ligand>
        <name>ATP</name>
        <dbReference type="ChEBI" id="CHEBI:30616"/>
    </ligand>
</feature>
<dbReference type="Gene3D" id="1.20.120.790">
    <property type="entry name" value="Heat shock protein 90, C-terminal domain"/>
    <property type="match status" value="1"/>
</dbReference>
<keyword evidence="8" id="KW-1185">Reference proteome</keyword>
<dbReference type="PANTHER" id="PTHR11528">
    <property type="entry name" value="HEAT SHOCK PROTEIN 90 FAMILY MEMBER"/>
    <property type="match status" value="1"/>
</dbReference>
<feature type="binding site" evidence="5">
    <location>
        <position position="37"/>
    </location>
    <ligand>
        <name>ATP</name>
        <dbReference type="ChEBI" id="CHEBI:30616"/>
    </ligand>
</feature>
<evidence type="ECO:0008006" key="9">
    <source>
        <dbReference type="Google" id="ProtNLM"/>
    </source>
</evidence>
<dbReference type="Pfam" id="PF00183">
    <property type="entry name" value="HSP90"/>
    <property type="match status" value="2"/>
</dbReference>
<feature type="binding site" evidence="5">
    <location>
        <position position="81"/>
    </location>
    <ligand>
        <name>ATP</name>
        <dbReference type="ChEBI" id="CHEBI:30616"/>
    </ligand>
</feature>
<dbReference type="OrthoDB" id="28737at2759"/>
<dbReference type="InterPro" id="IPR020568">
    <property type="entry name" value="Ribosomal_Su5_D2-typ_SF"/>
</dbReference>
<feature type="compositionally biased region" description="Basic and acidic residues" evidence="6">
    <location>
        <begin position="235"/>
        <end position="252"/>
    </location>
</feature>
<dbReference type="HOGENOM" id="CLU_006684_1_3_1"/>
<dbReference type="AlphaFoldDB" id="A0A059F2Q7"/>
<dbReference type="SUPFAM" id="SSF110942">
    <property type="entry name" value="HSP90 C-terminal domain"/>
    <property type="match status" value="1"/>
</dbReference>
<dbReference type="NCBIfam" id="NF003555">
    <property type="entry name" value="PRK05218.1"/>
    <property type="match status" value="1"/>
</dbReference>
<accession>A0A059F2Q7</accession>